<feature type="active site" evidence="20">
    <location>
        <position position="159"/>
    </location>
</feature>
<keyword evidence="23" id="KW-1185">Reference proteome</keyword>
<evidence type="ECO:0000313" key="22">
    <source>
        <dbReference type="EMBL" id="GAA0202227.1"/>
    </source>
</evidence>
<evidence type="ECO:0000256" key="18">
    <source>
        <dbReference type="ARBA" id="ARBA00031026"/>
    </source>
</evidence>
<evidence type="ECO:0000256" key="16">
    <source>
        <dbReference type="ARBA" id="ARBA00023306"/>
    </source>
</evidence>
<evidence type="ECO:0000256" key="13">
    <source>
        <dbReference type="ARBA" id="ARBA00022960"/>
    </source>
</evidence>
<dbReference type="PANTHER" id="PTHR21071:SF4">
    <property type="entry name" value="UDP-N-ACETYLENOLPYRUVOYLGLUCOSAMINE REDUCTASE"/>
    <property type="match status" value="1"/>
</dbReference>
<proteinExistence type="inferred from homology"/>
<evidence type="ECO:0000256" key="1">
    <source>
        <dbReference type="ARBA" id="ARBA00001974"/>
    </source>
</evidence>
<dbReference type="SUPFAM" id="SSF56194">
    <property type="entry name" value="Uridine diphospho-N-Acetylenolpyruvylglucosamine reductase, MurB, C-terminal domain"/>
    <property type="match status" value="1"/>
</dbReference>
<feature type="active site" evidence="20">
    <location>
        <position position="327"/>
    </location>
</feature>
<evidence type="ECO:0000313" key="23">
    <source>
        <dbReference type="Proteomes" id="UP001501221"/>
    </source>
</evidence>
<evidence type="ECO:0000256" key="12">
    <source>
        <dbReference type="ARBA" id="ARBA00022857"/>
    </source>
</evidence>
<dbReference type="NCBIfam" id="NF000755">
    <property type="entry name" value="PRK00046.1"/>
    <property type="match status" value="1"/>
</dbReference>
<dbReference type="InterPro" id="IPR003170">
    <property type="entry name" value="MurB"/>
</dbReference>
<name>A0ABN0SVF0_9GAMM</name>
<keyword evidence="13 20" id="KW-0133">Cell shape</keyword>
<evidence type="ECO:0000256" key="2">
    <source>
        <dbReference type="ARBA" id="ARBA00003921"/>
    </source>
</evidence>
<keyword evidence="9 20" id="KW-0132">Cell division</keyword>
<feature type="domain" description="FAD-binding PCMH-type" evidence="21">
    <location>
        <begin position="13"/>
        <end position="183"/>
    </location>
</feature>
<dbReference type="NCBIfam" id="TIGR00179">
    <property type="entry name" value="murB"/>
    <property type="match status" value="1"/>
</dbReference>
<dbReference type="InterPro" id="IPR006094">
    <property type="entry name" value="Oxid_FAD_bind_N"/>
</dbReference>
<gene>
    <name evidence="20 22" type="primary">murB</name>
    <name evidence="22" type="ORF">GCM10009123_06850</name>
</gene>
<dbReference type="Gene3D" id="3.30.465.10">
    <property type="match status" value="1"/>
</dbReference>
<dbReference type="InterPro" id="IPR036318">
    <property type="entry name" value="FAD-bd_PCMH-like_sf"/>
</dbReference>
<comment type="subcellular location">
    <subcellularLocation>
        <location evidence="3 20">Cytoplasm</location>
    </subcellularLocation>
</comment>
<evidence type="ECO:0000256" key="19">
    <source>
        <dbReference type="ARBA" id="ARBA00048914"/>
    </source>
</evidence>
<comment type="similarity">
    <text evidence="5 20">Belongs to the MurB family.</text>
</comment>
<dbReference type="RefSeq" id="WP_343986598.1">
    <property type="nucleotide sequence ID" value="NZ_BAAAFM010000002.1"/>
</dbReference>
<evidence type="ECO:0000256" key="17">
    <source>
        <dbReference type="ARBA" id="ARBA00023316"/>
    </source>
</evidence>
<evidence type="ECO:0000256" key="9">
    <source>
        <dbReference type="ARBA" id="ARBA00022618"/>
    </source>
</evidence>
<dbReference type="Pfam" id="PF01565">
    <property type="entry name" value="FAD_binding_4"/>
    <property type="match status" value="1"/>
</dbReference>
<accession>A0ABN0SVF0</accession>
<sequence>MAQSLTAYNTFGIEASCDQLFRFQSEREIQDWLAGLTIAADKFFVLGGGSNLLLLDHVPLTFLQANIQQISYLESGDEVTVTAGAGVNWHQLVLDSLDKGYSGLENLSLIPGNVGAAPIQNIGAYGVELEQRFISLSAVDLYSGERRVFSHEECQFGYRDSIFKGELRGRYIITEVTLRLYKKPQLVLTYGPLKNLLETTENLTAKDVSDEVIKIRQSKLPDPNKLGNAGSFFKNPVVTIEQYQELKTGFPNIVAYQVNDSYMKLAAGWLIDQCGLKGYRHGDAGVHQQQALVMVNHGNASGNDILTLAGHVRDTVLSKFGVRLEPEVWIIGQQDVF</sequence>
<evidence type="ECO:0000259" key="21">
    <source>
        <dbReference type="PROSITE" id="PS51387"/>
    </source>
</evidence>
<comment type="catalytic activity">
    <reaction evidence="19 20">
        <text>UDP-N-acetyl-alpha-D-muramate + NADP(+) = UDP-N-acetyl-3-O-(1-carboxyvinyl)-alpha-D-glucosamine + NADPH + H(+)</text>
        <dbReference type="Rhea" id="RHEA:12248"/>
        <dbReference type="ChEBI" id="CHEBI:15378"/>
        <dbReference type="ChEBI" id="CHEBI:57783"/>
        <dbReference type="ChEBI" id="CHEBI:58349"/>
        <dbReference type="ChEBI" id="CHEBI:68483"/>
        <dbReference type="ChEBI" id="CHEBI:70757"/>
        <dbReference type="EC" id="1.3.1.98"/>
    </reaction>
</comment>
<dbReference type="InterPro" id="IPR011601">
    <property type="entry name" value="MurB_C"/>
</dbReference>
<evidence type="ECO:0000256" key="3">
    <source>
        <dbReference type="ARBA" id="ARBA00004496"/>
    </source>
</evidence>
<dbReference type="Proteomes" id="UP001501221">
    <property type="component" value="Unassembled WGS sequence"/>
</dbReference>
<keyword evidence="8 20" id="KW-0963">Cytoplasm</keyword>
<dbReference type="Pfam" id="PF02873">
    <property type="entry name" value="MurB_C"/>
    <property type="match status" value="1"/>
</dbReference>
<dbReference type="InterPro" id="IPR016166">
    <property type="entry name" value="FAD-bd_PCMH"/>
</dbReference>
<evidence type="ECO:0000256" key="8">
    <source>
        <dbReference type="ARBA" id="ARBA00022490"/>
    </source>
</evidence>
<evidence type="ECO:0000256" key="6">
    <source>
        <dbReference type="ARBA" id="ARBA00012518"/>
    </source>
</evidence>
<feature type="active site" description="Proton donor" evidence="20">
    <location>
        <position position="231"/>
    </location>
</feature>
<evidence type="ECO:0000256" key="4">
    <source>
        <dbReference type="ARBA" id="ARBA00004752"/>
    </source>
</evidence>
<keyword evidence="15 20" id="KW-0560">Oxidoreductase</keyword>
<dbReference type="Gene3D" id="3.90.78.10">
    <property type="entry name" value="UDP-N-acetylenolpyruvoylglucosamine reductase, C-terminal domain"/>
    <property type="match status" value="1"/>
</dbReference>
<keyword evidence="14 20" id="KW-0573">Peptidoglycan synthesis</keyword>
<dbReference type="SUPFAM" id="SSF56176">
    <property type="entry name" value="FAD-binding/transporter-associated domain-like"/>
    <property type="match status" value="1"/>
</dbReference>
<dbReference type="NCBIfam" id="NF010478">
    <property type="entry name" value="PRK13903.1"/>
    <property type="match status" value="1"/>
</dbReference>
<dbReference type="HAMAP" id="MF_00037">
    <property type="entry name" value="MurB"/>
    <property type="match status" value="1"/>
</dbReference>
<protein>
    <recommendedName>
        <fullName evidence="7 20">UDP-N-acetylenolpyruvoylglucosamine reductase</fullName>
        <ecNumber evidence="6 20">1.3.1.98</ecNumber>
    </recommendedName>
    <alternativeName>
        <fullName evidence="18 20">UDP-N-acetylmuramate dehydrogenase</fullName>
    </alternativeName>
</protein>
<keyword evidence="12 20" id="KW-0521">NADP</keyword>
<dbReference type="InterPro" id="IPR036635">
    <property type="entry name" value="MurB_C_sf"/>
</dbReference>
<dbReference type="PANTHER" id="PTHR21071">
    <property type="entry name" value="UDP-N-ACETYLENOLPYRUVOYLGLUCOSAMINE REDUCTASE"/>
    <property type="match status" value="1"/>
</dbReference>
<reference evidence="22 23" key="1">
    <citation type="journal article" date="2019" name="Int. J. Syst. Evol. Microbiol.">
        <title>The Global Catalogue of Microorganisms (GCM) 10K type strain sequencing project: providing services to taxonomists for standard genome sequencing and annotation.</title>
        <authorList>
            <consortium name="The Broad Institute Genomics Platform"/>
            <consortium name="The Broad Institute Genome Sequencing Center for Infectious Disease"/>
            <person name="Wu L."/>
            <person name="Ma J."/>
        </authorList>
    </citation>
    <scope>NUCLEOTIDE SEQUENCE [LARGE SCALE GENOMIC DNA]</scope>
    <source>
        <strain evidence="22 23">JCM 16211</strain>
    </source>
</reference>
<dbReference type="Gene3D" id="3.30.43.10">
    <property type="entry name" value="Uridine Diphospho-n-acetylenolpyruvylglucosamine Reductase, domain 2"/>
    <property type="match status" value="1"/>
</dbReference>
<dbReference type="EC" id="1.3.1.98" evidence="6 20"/>
<keyword evidence="11 20" id="KW-0274">FAD</keyword>
<evidence type="ECO:0000256" key="7">
    <source>
        <dbReference type="ARBA" id="ARBA00015188"/>
    </source>
</evidence>
<dbReference type="InterPro" id="IPR016169">
    <property type="entry name" value="FAD-bd_PCMH_sub2"/>
</dbReference>
<comment type="pathway">
    <text evidence="4 20">Cell wall biogenesis; peptidoglycan biosynthesis.</text>
</comment>
<evidence type="ECO:0000256" key="15">
    <source>
        <dbReference type="ARBA" id="ARBA00023002"/>
    </source>
</evidence>
<evidence type="ECO:0000256" key="11">
    <source>
        <dbReference type="ARBA" id="ARBA00022827"/>
    </source>
</evidence>
<dbReference type="PROSITE" id="PS51387">
    <property type="entry name" value="FAD_PCMH"/>
    <property type="match status" value="1"/>
</dbReference>
<evidence type="ECO:0000256" key="5">
    <source>
        <dbReference type="ARBA" id="ARBA00010485"/>
    </source>
</evidence>
<evidence type="ECO:0000256" key="14">
    <source>
        <dbReference type="ARBA" id="ARBA00022984"/>
    </source>
</evidence>
<keyword evidence="17 20" id="KW-0961">Cell wall biogenesis/degradation</keyword>
<comment type="function">
    <text evidence="2 20">Cell wall formation.</text>
</comment>
<dbReference type="EMBL" id="BAAAFM010000002">
    <property type="protein sequence ID" value="GAA0202227.1"/>
    <property type="molecule type" value="Genomic_DNA"/>
</dbReference>
<keyword evidence="16 20" id="KW-0131">Cell cycle</keyword>
<comment type="cofactor">
    <cofactor evidence="1 20">
        <name>FAD</name>
        <dbReference type="ChEBI" id="CHEBI:57692"/>
    </cofactor>
</comment>
<evidence type="ECO:0000256" key="20">
    <source>
        <dbReference type="HAMAP-Rule" id="MF_00037"/>
    </source>
</evidence>
<evidence type="ECO:0000256" key="10">
    <source>
        <dbReference type="ARBA" id="ARBA00022630"/>
    </source>
</evidence>
<comment type="caution">
    <text evidence="22">The sequence shown here is derived from an EMBL/GenBank/DDBJ whole genome shotgun (WGS) entry which is preliminary data.</text>
</comment>
<keyword evidence="10 20" id="KW-0285">Flavoprotein</keyword>
<dbReference type="InterPro" id="IPR016167">
    <property type="entry name" value="FAD-bd_PCMH_sub1"/>
</dbReference>
<organism evidence="22 23">
    <name type="scientific">Kangiella japonica</name>
    <dbReference type="NCBI Taxonomy" id="647384"/>
    <lineage>
        <taxon>Bacteria</taxon>
        <taxon>Pseudomonadati</taxon>
        <taxon>Pseudomonadota</taxon>
        <taxon>Gammaproteobacteria</taxon>
        <taxon>Kangiellales</taxon>
        <taxon>Kangiellaceae</taxon>
        <taxon>Kangiella</taxon>
    </lineage>
</organism>